<dbReference type="STRING" id="702114.A1355_16555"/>
<feature type="domain" description="N-acetyltransferase" evidence="1">
    <location>
        <begin position="10"/>
        <end position="167"/>
    </location>
</feature>
<dbReference type="Gene3D" id="3.40.630.30">
    <property type="match status" value="1"/>
</dbReference>
<gene>
    <name evidence="2" type="ORF">A1355_16555</name>
</gene>
<keyword evidence="3" id="KW-1185">Reference proteome</keyword>
<evidence type="ECO:0000313" key="3">
    <source>
        <dbReference type="Proteomes" id="UP000077628"/>
    </source>
</evidence>
<dbReference type="GO" id="GO:0016747">
    <property type="term" value="F:acyltransferase activity, transferring groups other than amino-acyl groups"/>
    <property type="evidence" value="ECO:0007669"/>
    <property type="project" value="InterPro"/>
</dbReference>
<evidence type="ECO:0000259" key="1">
    <source>
        <dbReference type="PROSITE" id="PS51186"/>
    </source>
</evidence>
<accession>A0A177PFP6</accession>
<evidence type="ECO:0000313" key="2">
    <source>
        <dbReference type="EMBL" id="OAI29187.1"/>
    </source>
</evidence>
<protein>
    <recommendedName>
        <fullName evidence="1">N-acetyltransferase domain-containing protein</fullName>
    </recommendedName>
</protein>
<name>A0A177PFP6_9GAMM</name>
<dbReference type="Pfam" id="PF13508">
    <property type="entry name" value="Acetyltransf_7"/>
    <property type="match status" value="1"/>
</dbReference>
<dbReference type="EMBL" id="LUUK01000002">
    <property type="protein sequence ID" value="OAI29187.1"/>
    <property type="molecule type" value="Genomic_DNA"/>
</dbReference>
<sequence length="362" mass="40859">MSKPDQADNFSYSFIGPADIPDCIQVVLNSFTEFQQTPECVGDWLERRILNNPWQAAFPGIGVGVRDQGKLIGFRAIFAQPWWLDGQSTVIAFAANTSVDSTYRGRGIGTELIDQCRHFAAMTSSTSAGVVTQKAYRKLGYAAIGGDSNDFFRLRSSFKASWQKRVGTSAGRIIGSLFDLSLLLRDAKLRRAGFNLTEETRCGDEYDVLWNQARGGYVSCLERSSRYLNWRIFDFPTCPLKLMGLRDASGRLRAYAVWHRQAFGDGIDMAVLRDVFYRLDDSEALPALLYRLYAYWREIGMTWINLEVAAPWLTSVFRDLGYEALPSQGNRYHVFSEPPLPAAVTEAWYRSGLDGDYFDNPL</sequence>
<reference evidence="3" key="1">
    <citation type="submission" date="2016-03" db="EMBL/GenBank/DDBJ databases">
        <authorList>
            <person name="Heylen K."/>
            <person name="De Vos P."/>
            <person name="Vekeman B."/>
        </authorList>
    </citation>
    <scope>NUCLEOTIDE SEQUENCE [LARGE SCALE GENOMIC DNA]</scope>
    <source>
        <strain evidence="3">R-45383</strain>
    </source>
</reference>
<proteinExistence type="predicted"/>
<comment type="caution">
    <text evidence="2">The sequence shown here is derived from an EMBL/GenBank/DDBJ whole genome shotgun (WGS) entry which is preliminary data.</text>
</comment>
<organism evidence="2 3">
    <name type="scientific">Methylomonas koyamae</name>
    <dbReference type="NCBI Taxonomy" id="702114"/>
    <lineage>
        <taxon>Bacteria</taxon>
        <taxon>Pseudomonadati</taxon>
        <taxon>Pseudomonadota</taxon>
        <taxon>Gammaproteobacteria</taxon>
        <taxon>Methylococcales</taxon>
        <taxon>Methylococcaceae</taxon>
        <taxon>Methylomonas</taxon>
    </lineage>
</organism>
<dbReference type="CDD" id="cd04301">
    <property type="entry name" value="NAT_SF"/>
    <property type="match status" value="1"/>
</dbReference>
<dbReference type="SUPFAM" id="SSF55729">
    <property type="entry name" value="Acyl-CoA N-acyltransferases (Nat)"/>
    <property type="match status" value="1"/>
</dbReference>
<dbReference type="PROSITE" id="PS51186">
    <property type="entry name" value="GNAT"/>
    <property type="match status" value="1"/>
</dbReference>
<dbReference type="AlphaFoldDB" id="A0A177PFP6"/>
<dbReference type="RefSeq" id="WP_064023868.1">
    <property type="nucleotide sequence ID" value="NZ_LUUK01000002.1"/>
</dbReference>
<dbReference type="Proteomes" id="UP000077628">
    <property type="component" value="Unassembled WGS sequence"/>
</dbReference>
<dbReference type="InterPro" id="IPR000182">
    <property type="entry name" value="GNAT_dom"/>
</dbReference>
<dbReference type="OrthoDB" id="5570877at2"/>
<dbReference type="InterPro" id="IPR016181">
    <property type="entry name" value="Acyl_CoA_acyltransferase"/>
</dbReference>